<dbReference type="Proteomes" id="UP000252118">
    <property type="component" value="Unassembled WGS sequence"/>
</dbReference>
<keyword evidence="1" id="KW-0472">Membrane</keyword>
<proteinExistence type="predicted"/>
<keyword evidence="1" id="KW-0812">Transmembrane</keyword>
<protein>
    <submittedName>
        <fullName evidence="3">PH (Pleckstrin Homology) domain-containing protein</fullName>
    </submittedName>
</protein>
<organism evidence="3 4">
    <name type="scientific">Rossellomorea aquimaris</name>
    <dbReference type="NCBI Taxonomy" id="189382"/>
    <lineage>
        <taxon>Bacteria</taxon>
        <taxon>Bacillati</taxon>
        <taxon>Bacillota</taxon>
        <taxon>Bacilli</taxon>
        <taxon>Bacillales</taxon>
        <taxon>Bacillaceae</taxon>
        <taxon>Rossellomorea</taxon>
    </lineage>
</organism>
<dbReference type="Pfam" id="PF06713">
    <property type="entry name" value="bPH_4"/>
    <property type="match status" value="1"/>
</dbReference>
<keyword evidence="1" id="KW-1133">Transmembrane helix</keyword>
<feature type="domain" description="Uncharacterized protein YyaB-like PH" evidence="2">
    <location>
        <begin position="63"/>
        <end position="139"/>
    </location>
</feature>
<gene>
    <name evidence="3" type="ORF">DET59_101279</name>
</gene>
<dbReference type="RefSeq" id="WP_113967802.1">
    <property type="nucleotide sequence ID" value="NZ_QNRJ01000001.1"/>
</dbReference>
<reference evidence="3 4" key="1">
    <citation type="submission" date="2018-06" db="EMBL/GenBank/DDBJ databases">
        <title>Freshwater and sediment microbial communities from various areas in North America, analyzing microbe dynamics in response to fracking.</title>
        <authorList>
            <person name="Lamendella R."/>
        </authorList>
    </citation>
    <scope>NUCLEOTIDE SEQUENCE [LARGE SCALE GENOMIC DNA]</scope>
    <source>
        <strain evidence="3 4">97B</strain>
    </source>
</reference>
<dbReference type="OrthoDB" id="2436858at2"/>
<dbReference type="GO" id="GO:0030153">
    <property type="term" value="P:bacteriocin immunity"/>
    <property type="evidence" value="ECO:0007669"/>
    <property type="project" value="InterPro"/>
</dbReference>
<dbReference type="InterPro" id="IPR009589">
    <property type="entry name" value="PH_YyaB-like"/>
</dbReference>
<name>A0A366EZS6_9BACI</name>
<evidence type="ECO:0000259" key="2">
    <source>
        <dbReference type="Pfam" id="PF06713"/>
    </source>
</evidence>
<dbReference type="AlphaFoldDB" id="A0A366EZS6"/>
<evidence type="ECO:0000256" key="1">
    <source>
        <dbReference type="SAM" id="Phobius"/>
    </source>
</evidence>
<dbReference type="EMBL" id="QNRJ01000001">
    <property type="protein sequence ID" value="RBP07911.1"/>
    <property type="molecule type" value="Genomic_DNA"/>
</dbReference>
<accession>A0A366EZS6</accession>
<sequence length="153" mass="17749">MKFRSKVDRFFISVISISLLLISIVYLIPLILIGRPSILNIIVVVSLYAFSAGIIIWTGFFQHYELCEDYLYIKGGPFRSRIFYGDLTRVRATRDISTGYRILSSRDALEIYYRTGLWGSVKISPREKELFLSELDKRCSHLFIQSPPRINSK</sequence>
<evidence type="ECO:0000313" key="4">
    <source>
        <dbReference type="Proteomes" id="UP000252118"/>
    </source>
</evidence>
<feature type="transmembrane region" description="Helical" evidence="1">
    <location>
        <begin position="38"/>
        <end position="61"/>
    </location>
</feature>
<feature type="transmembrane region" description="Helical" evidence="1">
    <location>
        <begin position="12"/>
        <end position="32"/>
    </location>
</feature>
<comment type="caution">
    <text evidence="3">The sequence shown here is derived from an EMBL/GenBank/DDBJ whole genome shotgun (WGS) entry which is preliminary data.</text>
</comment>
<evidence type="ECO:0000313" key="3">
    <source>
        <dbReference type="EMBL" id="RBP07911.1"/>
    </source>
</evidence>